<dbReference type="Proteomes" id="UP000254156">
    <property type="component" value="Unassembled WGS sequence"/>
</dbReference>
<organism evidence="5 6">
    <name type="scientific">Porphyromonas macacae</name>
    <dbReference type="NCBI Taxonomy" id="28115"/>
    <lineage>
        <taxon>Bacteria</taxon>
        <taxon>Pseudomonadati</taxon>
        <taxon>Bacteroidota</taxon>
        <taxon>Bacteroidia</taxon>
        <taxon>Bacteroidales</taxon>
        <taxon>Porphyromonadaceae</taxon>
        <taxon>Porphyromonas</taxon>
    </lineage>
</organism>
<dbReference type="SUPFAM" id="SSF46689">
    <property type="entry name" value="Homeodomain-like"/>
    <property type="match status" value="1"/>
</dbReference>
<evidence type="ECO:0000313" key="6">
    <source>
        <dbReference type="Proteomes" id="UP000254156"/>
    </source>
</evidence>
<evidence type="ECO:0000256" key="1">
    <source>
        <dbReference type="ARBA" id="ARBA00023015"/>
    </source>
</evidence>
<name>A0A379E976_9PORP</name>
<evidence type="ECO:0000256" key="2">
    <source>
        <dbReference type="ARBA" id="ARBA00023125"/>
    </source>
</evidence>
<dbReference type="Gene3D" id="1.10.10.60">
    <property type="entry name" value="Homeodomain-like"/>
    <property type="match status" value="2"/>
</dbReference>
<keyword evidence="3" id="KW-0804">Transcription</keyword>
<feature type="domain" description="HTH araC/xylS-type" evidence="4">
    <location>
        <begin position="193"/>
        <end position="291"/>
    </location>
</feature>
<keyword evidence="1" id="KW-0805">Transcription regulation</keyword>
<dbReference type="Pfam" id="PF12833">
    <property type="entry name" value="HTH_18"/>
    <property type="match status" value="1"/>
</dbReference>
<dbReference type="GO" id="GO:0003700">
    <property type="term" value="F:DNA-binding transcription factor activity"/>
    <property type="evidence" value="ECO:0007669"/>
    <property type="project" value="InterPro"/>
</dbReference>
<dbReference type="EMBL" id="UGTF01000002">
    <property type="protein sequence ID" value="SUB89099.1"/>
    <property type="molecule type" value="Genomic_DNA"/>
</dbReference>
<proteinExistence type="predicted"/>
<dbReference type="InterPro" id="IPR009057">
    <property type="entry name" value="Homeodomain-like_sf"/>
</dbReference>
<keyword evidence="2" id="KW-0238">DNA-binding</keyword>
<dbReference type="PANTHER" id="PTHR43280:SF32">
    <property type="entry name" value="TRANSCRIPTIONAL REGULATORY PROTEIN"/>
    <property type="match status" value="1"/>
</dbReference>
<protein>
    <submittedName>
        <fullName evidence="5">Regulatory protein soxS</fullName>
    </submittedName>
</protein>
<evidence type="ECO:0000259" key="4">
    <source>
        <dbReference type="PROSITE" id="PS01124"/>
    </source>
</evidence>
<dbReference type="SMART" id="SM00342">
    <property type="entry name" value="HTH_ARAC"/>
    <property type="match status" value="1"/>
</dbReference>
<dbReference type="AlphaFoldDB" id="A0A379E976"/>
<sequence length="292" mass="34297">MYRLRDFLREYLFMESEQIVSEELFCLHVNAEKVFLTNKMQESLKCYTFTLVTHGWLKIISNKREMMLTSGDLYTYAPGFSISILSASEDYRSICLLADEVMTFDLPVVRNAIRVAYSPMVQLSEPKLHLSDDSTKRLERRMNLAIEYQESDHLFLHESLRTVYTLFLLDVMNIMKRTLIHNTISERTENIFIGFICLLSQHFTEHHDVTYYAGQLCITSTHLSRIVRQVTNRTVVDYINHMLLMEASWLLQSTNLSIATIAERLHFANQSSFGRFFTRMKGIPPKVYRMKR</sequence>
<accession>A0A379E976</accession>
<evidence type="ECO:0000256" key="3">
    <source>
        <dbReference type="ARBA" id="ARBA00023163"/>
    </source>
</evidence>
<dbReference type="GO" id="GO:0043565">
    <property type="term" value="F:sequence-specific DNA binding"/>
    <property type="evidence" value="ECO:0007669"/>
    <property type="project" value="InterPro"/>
</dbReference>
<dbReference type="PANTHER" id="PTHR43280">
    <property type="entry name" value="ARAC-FAMILY TRANSCRIPTIONAL REGULATOR"/>
    <property type="match status" value="1"/>
</dbReference>
<dbReference type="InterPro" id="IPR018060">
    <property type="entry name" value="HTH_AraC"/>
</dbReference>
<evidence type="ECO:0000313" key="5">
    <source>
        <dbReference type="EMBL" id="SUB89099.1"/>
    </source>
</evidence>
<reference evidence="5 6" key="1">
    <citation type="submission" date="2018-06" db="EMBL/GenBank/DDBJ databases">
        <authorList>
            <consortium name="Pathogen Informatics"/>
            <person name="Doyle S."/>
        </authorList>
    </citation>
    <scope>NUCLEOTIDE SEQUENCE [LARGE SCALE GENOMIC DNA]</scope>
    <source>
        <strain evidence="5 6">NCTC11632</strain>
    </source>
</reference>
<gene>
    <name evidence="5" type="primary">soxS_1</name>
    <name evidence="5" type="ORF">NCTC11632_01196</name>
</gene>
<dbReference type="PROSITE" id="PS01124">
    <property type="entry name" value="HTH_ARAC_FAMILY_2"/>
    <property type="match status" value="1"/>
</dbReference>